<dbReference type="PANTHER" id="PTHR43163">
    <property type="entry name" value="DIPEPTIDE TRANSPORT SYSTEM PERMEASE PROTEIN DPPB-RELATED"/>
    <property type="match status" value="1"/>
</dbReference>
<proteinExistence type="inferred from homology"/>
<keyword evidence="6 7" id="KW-0472">Membrane</keyword>
<dbReference type="PANTHER" id="PTHR43163:SF6">
    <property type="entry name" value="DIPEPTIDE TRANSPORT SYSTEM PERMEASE PROTEIN DPPB-RELATED"/>
    <property type="match status" value="1"/>
</dbReference>
<feature type="transmembrane region" description="Helical" evidence="7">
    <location>
        <begin position="219"/>
        <end position="244"/>
    </location>
</feature>
<name>A0A919IYG9_9ACTN</name>
<dbReference type="GO" id="GO:0071916">
    <property type="term" value="F:dipeptide transmembrane transporter activity"/>
    <property type="evidence" value="ECO:0007669"/>
    <property type="project" value="TreeGrafter"/>
</dbReference>
<evidence type="ECO:0000256" key="1">
    <source>
        <dbReference type="ARBA" id="ARBA00004651"/>
    </source>
</evidence>
<evidence type="ECO:0000256" key="6">
    <source>
        <dbReference type="ARBA" id="ARBA00023136"/>
    </source>
</evidence>
<dbReference type="InterPro" id="IPR000515">
    <property type="entry name" value="MetI-like"/>
</dbReference>
<evidence type="ECO:0000256" key="3">
    <source>
        <dbReference type="ARBA" id="ARBA00022475"/>
    </source>
</evidence>
<protein>
    <submittedName>
        <fullName evidence="9">Glutathione ABC transporter permease</fullName>
    </submittedName>
</protein>
<keyword evidence="3" id="KW-1003">Cell membrane</keyword>
<feature type="domain" description="ABC transmembrane type-1" evidence="8">
    <location>
        <begin position="77"/>
        <end position="287"/>
    </location>
</feature>
<feature type="transmembrane region" description="Helical" evidence="7">
    <location>
        <begin position="161"/>
        <end position="184"/>
    </location>
</feature>
<dbReference type="Proteomes" id="UP000598174">
    <property type="component" value="Unassembled WGS sequence"/>
</dbReference>
<feature type="transmembrane region" description="Helical" evidence="7">
    <location>
        <begin position="81"/>
        <end position="104"/>
    </location>
</feature>
<dbReference type="GO" id="GO:0005886">
    <property type="term" value="C:plasma membrane"/>
    <property type="evidence" value="ECO:0007669"/>
    <property type="project" value="UniProtKB-SubCell"/>
</dbReference>
<evidence type="ECO:0000256" key="5">
    <source>
        <dbReference type="ARBA" id="ARBA00022989"/>
    </source>
</evidence>
<dbReference type="Pfam" id="PF19300">
    <property type="entry name" value="BPD_transp_1_N"/>
    <property type="match status" value="1"/>
</dbReference>
<reference evidence="9" key="1">
    <citation type="submission" date="2021-01" db="EMBL/GenBank/DDBJ databases">
        <title>Whole genome shotgun sequence of Actinoplanes ferrugineus NBRC 15555.</title>
        <authorList>
            <person name="Komaki H."/>
            <person name="Tamura T."/>
        </authorList>
    </citation>
    <scope>NUCLEOTIDE SEQUENCE</scope>
    <source>
        <strain evidence="9">NBRC 15555</strain>
    </source>
</reference>
<dbReference type="CDD" id="cd06261">
    <property type="entry name" value="TM_PBP2"/>
    <property type="match status" value="1"/>
</dbReference>
<gene>
    <name evidence="9" type="ORF">Afe05nite_23240</name>
</gene>
<dbReference type="EMBL" id="BOMM01000016">
    <property type="protein sequence ID" value="GIE10484.1"/>
    <property type="molecule type" value="Genomic_DNA"/>
</dbReference>
<feature type="transmembrane region" description="Helical" evidence="7">
    <location>
        <begin position="116"/>
        <end position="141"/>
    </location>
</feature>
<comment type="subcellular location">
    <subcellularLocation>
        <location evidence="1 7">Cell membrane</location>
        <topology evidence="1 7">Multi-pass membrane protein</topology>
    </subcellularLocation>
</comment>
<sequence length="296" mass="31235">MSIVVFITIKIIPGDPVASLLGPTSSPQARAELTARLGLDQPLPIQYLSWGAHLFQGDLGDSIAKHVPVLSLVLDAFGNTLVLATFAAVVAFVLGILLGGVSALRRGRVSAAISNAISLFSISVPQYSIGLLLIIYLATGAGLFPTAGMYDPINGGGWGDLFLHLVLPGVTAALVPAGIIARMFRSCVIDVMSMDFIDAMRSRGLSELRILKHAFHNTLPTLMTIAGLQLGYLLGGVIFVETVFSWPGLGLLVYQSITQRDLPVIQAGVIVSALAFVVINVVVDVLQAAIDPRVRA</sequence>
<dbReference type="AlphaFoldDB" id="A0A919IYG9"/>
<comment type="similarity">
    <text evidence="7">Belongs to the binding-protein-dependent transport system permease family.</text>
</comment>
<dbReference type="SUPFAM" id="SSF161098">
    <property type="entry name" value="MetI-like"/>
    <property type="match status" value="1"/>
</dbReference>
<evidence type="ECO:0000256" key="7">
    <source>
        <dbReference type="RuleBase" id="RU363032"/>
    </source>
</evidence>
<dbReference type="Gene3D" id="1.10.3720.10">
    <property type="entry name" value="MetI-like"/>
    <property type="match status" value="1"/>
</dbReference>
<dbReference type="Pfam" id="PF00528">
    <property type="entry name" value="BPD_transp_1"/>
    <property type="match status" value="1"/>
</dbReference>
<dbReference type="InterPro" id="IPR035906">
    <property type="entry name" value="MetI-like_sf"/>
</dbReference>
<evidence type="ECO:0000259" key="8">
    <source>
        <dbReference type="PROSITE" id="PS50928"/>
    </source>
</evidence>
<keyword evidence="2 7" id="KW-0813">Transport</keyword>
<evidence type="ECO:0000313" key="9">
    <source>
        <dbReference type="EMBL" id="GIE10484.1"/>
    </source>
</evidence>
<keyword evidence="5 7" id="KW-1133">Transmembrane helix</keyword>
<evidence type="ECO:0000256" key="2">
    <source>
        <dbReference type="ARBA" id="ARBA00022448"/>
    </source>
</evidence>
<dbReference type="PROSITE" id="PS50928">
    <property type="entry name" value="ABC_TM1"/>
    <property type="match status" value="1"/>
</dbReference>
<keyword evidence="4 7" id="KW-0812">Transmembrane</keyword>
<accession>A0A919IYG9</accession>
<organism evidence="9 10">
    <name type="scientific">Paractinoplanes ferrugineus</name>
    <dbReference type="NCBI Taxonomy" id="113564"/>
    <lineage>
        <taxon>Bacteria</taxon>
        <taxon>Bacillati</taxon>
        <taxon>Actinomycetota</taxon>
        <taxon>Actinomycetes</taxon>
        <taxon>Micromonosporales</taxon>
        <taxon>Micromonosporaceae</taxon>
        <taxon>Paractinoplanes</taxon>
    </lineage>
</organism>
<dbReference type="InterPro" id="IPR045621">
    <property type="entry name" value="BPD_transp_1_N"/>
</dbReference>
<keyword evidence="10" id="KW-1185">Reference proteome</keyword>
<feature type="transmembrane region" description="Helical" evidence="7">
    <location>
        <begin position="264"/>
        <end position="286"/>
    </location>
</feature>
<comment type="caution">
    <text evidence="9">The sequence shown here is derived from an EMBL/GenBank/DDBJ whole genome shotgun (WGS) entry which is preliminary data.</text>
</comment>
<evidence type="ECO:0000313" key="10">
    <source>
        <dbReference type="Proteomes" id="UP000598174"/>
    </source>
</evidence>
<evidence type="ECO:0000256" key="4">
    <source>
        <dbReference type="ARBA" id="ARBA00022692"/>
    </source>
</evidence>